<dbReference type="HOGENOM" id="CLU_038356_0_1_5"/>
<dbReference type="PANTHER" id="PTHR30522:SF0">
    <property type="entry name" value="NUCLEOSIDE TRIPHOSPHATE PYROPHOSPHOHYDROLASE"/>
    <property type="match status" value="1"/>
</dbReference>
<feature type="domain" description="NTP pyrophosphohydrolase MazG-like" evidence="5">
    <location>
        <begin position="58"/>
        <end position="131"/>
    </location>
</feature>
<dbReference type="GO" id="GO:0046081">
    <property type="term" value="P:dUTP catabolic process"/>
    <property type="evidence" value="ECO:0007669"/>
    <property type="project" value="TreeGrafter"/>
</dbReference>
<dbReference type="FunFam" id="1.10.287.1080:FF:000001">
    <property type="entry name" value="Nucleoside triphosphate pyrophosphohydrolase"/>
    <property type="match status" value="1"/>
</dbReference>
<evidence type="ECO:0000313" key="7">
    <source>
        <dbReference type="Proteomes" id="UP000001695"/>
    </source>
</evidence>
<dbReference type="GO" id="GO:0047693">
    <property type="term" value="F:ATP diphosphatase activity"/>
    <property type="evidence" value="ECO:0007669"/>
    <property type="project" value="UniProtKB-EC"/>
</dbReference>
<dbReference type="GO" id="GO:0046047">
    <property type="term" value="P:TTP catabolic process"/>
    <property type="evidence" value="ECO:0007669"/>
    <property type="project" value="TreeGrafter"/>
</dbReference>
<dbReference type="eggNOG" id="COG3956">
    <property type="taxonomic scope" value="Bacteria"/>
</dbReference>
<proteinExistence type="inferred from homology"/>
<dbReference type="CDD" id="cd11528">
    <property type="entry name" value="NTP-PPase_MazG_Nterm"/>
    <property type="match status" value="1"/>
</dbReference>
<evidence type="ECO:0000256" key="1">
    <source>
        <dbReference type="ARBA" id="ARBA00052141"/>
    </source>
</evidence>
<evidence type="ECO:0000256" key="3">
    <source>
        <dbReference type="ARBA" id="ARBA00066372"/>
    </source>
</evidence>
<sequence>MPCGPSILKRIKNSRLKSAPPQSGPPVPMQPSRDIRHLLEIMNALRSPETGCAWDRQQTYATIAPYTIEEAYEVADAITREDRADLRDELGDLLFQVVFHSRLAEEEGAFDFGGVVEAITAKMIRRHPHVFGAERENSPEAIKAQWQKIKAEEQAEKQARQGLEASRPKSLLDDVPLPLPGLTRSVKLQNKAAHVGFDWADARLVLAKVREETREIEEAIASGQAEEIHAEIGDLLFTIANLARHLNVDPEAAIRSTNAKFERRFAFIETALREQGKTLEEANLAEMDALWQQAKESEKSGG</sequence>
<dbReference type="GO" id="GO:0046061">
    <property type="term" value="P:dATP catabolic process"/>
    <property type="evidence" value="ECO:0007669"/>
    <property type="project" value="TreeGrafter"/>
</dbReference>
<dbReference type="FunFam" id="1.10.287.1080:FF:000003">
    <property type="entry name" value="Nucleoside triphosphate pyrophosphohydrolase"/>
    <property type="match status" value="1"/>
</dbReference>
<dbReference type="STRING" id="395963.Bind_1527"/>
<dbReference type="SUPFAM" id="SSF101386">
    <property type="entry name" value="all-alpha NTP pyrophosphatases"/>
    <property type="match status" value="2"/>
</dbReference>
<dbReference type="InterPro" id="IPR011551">
    <property type="entry name" value="NTP_PyrPHydrolase_MazG"/>
</dbReference>
<evidence type="ECO:0000256" key="2">
    <source>
        <dbReference type="ARBA" id="ARBA00061115"/>
    </source>
</evidence>
<comment type="similarity">
    <text evidence="2">Belongs to the nucleoside triphosphate pyrophosphohydrolase family.</text>
</comment>
<dbReference type="EMBL" id="CP001016">
    <property type="protein sequence ID" value="ACB95160.1"/>
    <property type="molecule type" value="Genomic_DNA"/>
</dbReference>
<feature type="domain" description="NTP pyrophosphohydrolase MazG-like" evidence="5">
    <location>
        <begin position="205"/>
        <end position="264"/>
    </location>
</feature>
<dbReference type="EC" id="3.6.1.8" evidence="3"/>
<dbReference type="GO" id="GO:0046052">
    <property type="term" value="P:UTP catabolic process"/>
    <property type="evidence" value="ECO:0007669"/>
    <property type="project" value="TreeGrafter"/>
</dbReference>
<name>B2IB76_BEII9</name>
<dbReference type="Pfam" id="PF03819">
    <property type="entry name" value="MazG"/>
    <property type="match status" value="2"/>
</dbReference>
<dbReference type="PANTHER" id="PTHR30522">
    <property type="entry name" value="NUCLEOSIDE TRIPHOSPHATE PYROPHOSPHOHYDROLASE"/>
    <property type="match status" value="1"/>
</dbReference>
<dbReference type="InterPro" id="IPR048015">
    <property type="entry name" value="NTP-PPase_MazG-like_N"/>
</dbReference>
<dbReference type="InterPro" id="IPR004518">
    <property type="entry name" value="MazG-like_dom"/>
</dbReference>
<dbReference type="InterPro" id="IPR048011">
    <property type="entry name" value="NTP-PPase_MazG-like_C"/>
</dbReference>
<protein>
    <recommendedName>
        <fullName evidence="4">Nucleoside triphosphate pyrophosphohydrolase</fullName>
        <ecNumber evidence="3">3.6.1.8</ecNumber>
    </recommendedName>
</protein>
<reference evidence="6 7" key="2">
    <citation type="journal article" date="2010" name="J. Bacteriol.">
        <title>Complete genome sequence of Beijerinckia indica subsp. indica.</title>
        <authorList>
            <person name="Tamas I."/>
            <person name="Dedysh S.N."/>
            <person name="Liesack W."/>
            <person name="Stott M.B."/>
            <person name="Alam M."/>
            <person name="Murrell J.C."/>
            <person name="Dunfield P.F."/>
        </authorList>
    </citation>
    <scope>NUCLEOTIDE SEQUENCE [LARGE SCALE GENOMIC DNA]</scope>
    <source>
        <strain evidence="7">ATCC 9039 / DSM 1715 / NCIMB 8712</strain>
    </source>
</reference>
<organism evidence="6 7">
    <name type="scientific">Beijerinckia indica subsp. indica (strain ATCC 9039 / DSM 1715 / NCIMB 8712)</name>
    <dbReference type="NCBI Taxonomy" id="395963"/>
    <lineage>
        <taxon>Bacteria</taxon>
        <taxon>Pseudomonadati</taxon>
        <taxon>Pseudomonadota</taxon>
        <taxon>Alphaproteobacteria</taxon>
        <taxon>Hyphomicrobiales</taxon>
        <taxon>Beijerinckiaceae</taxon>
        <taxon>Beijerinckia</taxon>
    </lineage>
</organism>
<evidence type="ECO:0000259" key="5">
    <source>
        <dbReference type="Pfam" id="PF03819"/>
    </source>
</evidence>
<dbReference type="Proteomes" id="UP000001695">
    <property type="component" value="Chromosome"/>
</dbReference>
<evidence type="ECO:0000313" key="6">
    <source>
        <dbReference type="EMBL" id="ACB95160.1"/>
    </source>
</evidence>
<keyword evidence="7" id="KW-1185">Reference proteome</keyword>
<dbReference type="GO" id="GO:0006203">
    <property type="term" value="P:dGTP catabolic process"/>
    <property type="evidence" value="ECO:0007669"/>
    <property type="project" value="TreeGrafter"/>
</dbReference>
<dbReference type="AlphaFoldDB" id="B2IB76"/>
<comment type="catalytic activity">
    <reaction evidence="1">
        <text>ATP + H2O = AMP + diphosphate + H(+)</text>
        <dbReference type="Rhea" id="RHEA:14245"/>
        <dbReference type="ChEBI" id="CHEBI:15377"/>
        <dbReference type="ChEBI" id="CHEBI:15378"/>
        <dbReference type="ChEBI" id="CHEBI:30616"/>
        <dbReference type="ChEBI" id="CHEBI:33019"/>
        <dbReference type="ChEBI" id="CHEBI:456215"/>
        <dbReference type="EC" id="3.6.1.8"/>
    </reaction>
</comment>
<dbReference type="NCBIfam" id="NF007113">
    <property type="entry name" value="PRK09562.1"/>
    <property type="match status" value="1"/>
</dbReference>
<dbReference type="Gene3D" id="1.10.287.1080">
    <property type="entry name" value="MazG-like"/>
    <property type="match status" value="2"/>
</dbReference>
<dbReference type="CDD" id="cd11529">
    <property type="entry name" value="NTP-PPase_MazG_Cterm"/>
    <property type="match status" value="1"/>
</dbReference>
<dbReference type="NCBIfam" id="TIGR00444">
    <property type="entry name" value="mazG"/>
    <property type="match status" value="1"/>
</dbReference>
<gene>
    <name evidence="6" type="ordered locus">Bind_1527</name>
</gene>
<dbReference type="GO" id="GO:0006950">
    <property type="term" value="P:response to stress"/>
    <property type="evidence" value="ECO:0007669"/>
    <property type="project" value="UniProtKB-ARBA"/>
</dbReference>
<dbReference type="KEGG" id="bid:Bind_1527"/>
<dbReference type="GO" id="GO:0046076">
    <property type="term" value="P:dTTP catabolic process"/>
    <property type="evidence" value="ECO:0007669"/>
    <property type="project" value="TreeGrafter"/>
</dbReference>
<reference evidence="7" key="1">
    <citation type="submission" date="2008-03" db="EMBL/GenBank/DDBJ databases">
        <title>Complete sequence of chromosome of Beijerinckia indica subsp. indica ATCC 9039.</title>
        <authorList>
            <consortium name="US DOE Joint Genome Institute"/>
            <person name="Copeland A."/>
            <person name="Lucas S."/>
            <person name="Lapidus A."/>
            <person name="Glavina del Rio T."/>
            <person name="Dalin E."/>
            <person name="Tice H."/>
            <person name="Bruce D."/>
            <person name="Goodwin L."/>
            <person name="Pitluck S."/>
            <person name="LaButti K."/>
            <person name="Schmutz J."/>
            <person name="Larimer F."/>
            <person name="Land M."/>
            <person name="Hauser L."/>
            <person name="Kyrpides N."/>
            <person name="Mikhailova N."/>
            <person name="Dunfield P.F."/>
            <person name="Dedysh S.N."/>
            <person name="Liesack W."/>
            <person name="Saw J.H."/>
            <person name="Alam M."/>
            <person name="Chen Y."/>
            <person name="Murrell J.C."/>
            <person name="Richardson P."/>
        </authorList>
    </citation>
    <scope>NUCLEOTIDE SEQUENCE [LARGE SCALE GENOMIC DNA]</scope>
    <source>
        <strain evidence="7">ATCC 9039 / DSM 1715 / NCIMB 8712</strain>
    </source>
</reference>
<evidence type="ECO:0000256" key="4">
    <source>
        <dbReference type="ARBA" id="ARBA00074799"/>
    </source>
</evidence>
<accession>B2IB76</accession>